<comment type="caution">
    <text evidence="1">The sequence shown here is derived from an EMBL/GenBank/DDBJ whole genome shotgun (WGS) entry which is preliminary data.</text>
</comment>
<sequence>MSTSCNIRLQIDALLGLTSEREEVYVPVEVKASLESVLQYFETHPLPPASPRTSSSSASSQRSLSPPTLRSLSPCGKKDTAGAAHLLSTSYKVPSTKKTLLDVLYHYSRGVLIEYPETTLTPTGSVGHLFEMDPEDWFNPVSMFAYSQGSPRGGTNKGAWVTCEVLKDENGELVPCREVHSTCQGIKIRPFADRSTMSQLHCRASRDDLRHRLEIDCETRKRELIPYAELRQKTLSLFVALKKNGCGAPPFEIACDPVNGTTKRSEWDLQLEKSRRGHEAKAACDGRLIFEYDRKGIPFVQCEHHDRQKTVDHFFSYNIGNGLYDIEYLEALFQGDVHSDDDNNDMDYSHERRKPEKVCTTVANFSSIKVACPCEHYNGHGELTLAEMERMPCNSITRMYEPLVEYRSKCPRILVVCRGPHSHPIPLPTKTPPAIQAELMSLLKSLDQDLPDLTTRRFLRHPIIQSYLRHRLPALPYPAMSDLHPSLANKDHIQSYIQHAKGDCFPAGTGWEGERLFIFR</sequence>
<gene>
    <name evidence="1" type="ORF">BV22DRAFT_1026787</name>
</gene>
<keyword evidence="2" id="KW-1185">Reference proteome</keyword>
<evidence type="ECO:0000313" key="2">
    <source>
        <dbReference type="Proteomes" id="UP000790709"/>
    </source>
</evidence>
<dbReference type="Proteomes" id="UP000790709">
    <property type="component" value="Unassembled WGS sequence"/>
</dbReference>
<reference evidence="1" key="1">
    <citation type="journal article" date="2021" name="New Phytol.">
        <title>Evolutionary innovations through gain and loss of genes in the ectomycorrhizal Boletales.</title>
        <authorList>
            <person name="Wu G."/>
            <person name="Miyauchi S."/>
            <person name="Morin E."/>
            <person name="Kuo A."/>
            <person name="Drula E."/>
            <person name="Varga T."/>
            <person name="Kohler A."/>
            <person name="Feng B."/>
            <person name="Cao Y."/>
            <person name="Lipzen A."/>
            <person name="Daum C."/>
            <person name="Hundley H."/>
            <person name="Pangilinan J."/>
            <person name="Johnson J."/>
            <person name="Barry K."/>
            <person name="LaButti K."/>
            <person name="Ng V."/>
            <person name="Ahrendt S."/>
            <person name="Min B."/>
            <person name="Choi I.G."/>
            <person name="Park H."/>
            <person name="Plett J.M."/>
            <person name="Magnuson J."/>
            <person name="Spatafora J.W."/>
            <person name="Nagy L.G."/>
            <person name="Henrissat B."/>
            <person name="Grigoriev I.V."/>
            <person name="Yang Z.L."/>
            <person name="Xu J."/>
            <person name="Martin F.M."/>
        </authorList>
    </citation>
    <scope>NUCLEOTIDE SEQUENCE</scope>
    <source>
        <strain evidence="1">KUC20120723A-06</strain>
    </source>
</reference>
<name>A0ACB8AW86_9AGAM</name>
<dbReference type="EMBL" id="MU267180">
    <property type="protein sequence ID" value="KAH7917224.1"/>
    <property type="molecule type" value="Genomic_DNA"/>
</dbReference>
<organism evidence="1 2">
    <name type="scientific">Leucogyrophana mollusca</name>
    <dbReference type="NCBI Taxonomy" id="85980"/>
    <lineage>
        <taxon>Eukaryota</taxon>
        <taxon>Fungi</taxon>
        <taxon>Dikarya</taxon>
        <taxon>Basidiomycota</taxon>
        <taxon>Agaricomycotina</taxon>
        <taxon>Agaricomycetes</taxon>
        <taxon>Agaricomycetidae</taxon>
        <taxon>Boletales</taxon>
        <taxon>Boletales incertae sedis</taxon>
        <taxon>Leucogyrophana</taxon>
    </lineage>
</organism>
<evidence type="ECO:0000313" key="1">
    <source>
        <dbReference type="EMBL" id="KAH7917224.1"/>
    </source>
</evidence>
<accession>A0ACB8AW86</accession>
<proteinExistence type="predicted"/>
<protein>
    <submittedName>
        <fullName evidence="1">Uncharacterized protein</fullName>
    </submittedName>
</protein>